<name>A0AB33K132_9ACTN</name>
<dbReference type="EMBL" id="AP035881">
    <property type="protein sequence ID" value="BFP45235.1"/>
    <property type="molecule type" value="Genomic_DNA"/>
</dbReference>
<accession>A0AB33K132</accession>
<sequence>MNATPEYDGPRTAGRHYSARYHLLDRQVVHPDGTSVCKVDDLEFTPAADGHLYATAVLVGPQALGPRLRGRLGQWCTTVAARLALSPEPGPGRLSIERITHIGSALVCTPGPDRVHALEDWIREHFVRRIPGADHANR</sequence>
<reference evidence="1" key="1">
    <citation type="submission" date="2024-07" db="EMBL/GenBank/DDBJ databases">
        <title>Complete genome sequences of cellulolytic bacteria, Kitasatospora sp. CMC57 and Streptomyces sp. CMC78, isolated from Japanese agricultural soil.</title>
        <authorList>
            <person name="Hashimoto T."/>
            <person name="Ito M."/>
            <person name="Iwamoto M."/>
            <person name="Fukahori D."/>
            <person name="Shoda T."/>
            <person name="Sakoda M."/>
            <person name="Morohoshi T."/>
            <person name="Mitsuboshi M."/>
            <person name="Nishizawa T."/>
        </authorList>
    </citation>
    <scope>NUCLEOTIDE SEQUENCE</scope>
    <source>
        <strain evidence="1">CMC57</strain>
    </source>
</reference>
<proteinExistence type="predicted"/>
<dbReference type="RefSeq" id="WP_407987756.1">
    <property type="nucleotide sequence ID" value="NZ_AP035881.2"/>
</dbReference>
<dbReference type="AlphaFoldDB" id="A0AB33K132"/>
<evidence type="ECO:0000313" key="1">
    <source>
        <dbReference type="EMBL" id="BFP45235.1"/>
    </source>
</evidence>
<gene>
    <name evidence="1" type="ORF">KCMC57_16030</name>
</gene>
<protein>
    <submittedName>
        <fullName evidence="1">Uncharacterized protein</fullName>
    </submittedName>
</protein>
<organism evidence="1">
    <name type="scientific">Kitasatospora sp. CMC57</name>
    <dbReference type="NCBI Taxonomy" id="3231513"/>
    <lineage>
        <taxon>Bacteria</taxon>
        <taxon>Bacillati</taxon>
        <taxon>Actinomycetota</taxon>
        <taxon>Actinomycetes</taxon>
        <taxon>Kitasatosporales</taxon>
        <taxon>Streptomycetaceae</taxon>
        <taxon>Kitasatospora</taxon>
    </lineage>
</organism>